<dbReference type="Pfam" id="PF26593">
    <property type="entry name" value="TraC-like"/>
    <property type="match status" value="1"/>
</dbReference>
<organism evidence="2 3">
    <name type="scientific">Candidatus Uhrbacteria bacterium GW2011_GWF2_46_218</name>
    <dbReference type="NCBI Taxonomy" id="1619001"/>
    <lineage>
        <taxon>Bacteria</taxon>
        <taxon>Candidatus Uhriibacteriota</taxon>
    </lineage>
</organism>
<accession>A0A0G1PIL5</accession>
<reference evidence="2 3" key="1">
    <citation type="journal article" date="2015" name="Nature">
        <title>rRNA introns, odd ribosomes, and small enigmatic genomes across a large radiation of phyla.</title>
        <authorList>
            <person name="Brown C.T."/>
            <person name="Hug L.A."/>
            <person name="Thomas B.C."/>
            <person name="Sharon I."/>
            <person name="Castelle C.J."/>
            <person name="Singh A."/>
            <person name="Wilkins M.J."/>
            <person name="Williams K.H."/>
            <person name="Banfield J.F."/>
        </authorList>
    </citation>
    <scope>NUCLEOTIDE SEQUENCE [LARGE SCALE GENOMIC DNA]</scope>
</reference>
<evidence type="ECO:0000313" key="3">
    <source>
        <dbReference type="Proteomes" id="UP000034705"/>
    </source>
</evidence>
<sequence>MLNKKPTNVAPSTQQYIDIAEIRDDLVVMKDGTVRAVLMVSSINFALKSSEEQEAIVQAYITFLNGLEYPLQIVIQSRRMNIDEYLLRLREQERKTQNELLKAQITDYRDFVSELVEMGDIMQKRFFVVVPYDPLSNKRRGFFSRLSQALSPIASAKLNKTQWEDRKVAMSRRAELLGGQLESMGLTVVRLDTQGLIEMYYDVYNPDIFGRQPLQDLEKIHHEE</sequence>
<gene>
    <name evidence="2" type="ORF">UX45_C0014G0015</name>
</gene>
<protein>
    <recommendedName>
        <fullName evidence="1">TraC-like domain-containing protein</fullName>
    </recommendedName>
</protein>
<comment type="caution">
    <text evidence="2">The sequence shown here is derived from an EMBL/GenBank/DDBJ whole genome shotgun (WGS) entry which is preliminary data.</text>
</comment>
<dbReference type="Proteomes" id="UP000034705">
    <property type="component" value="Unassembled WGS sequence"/>
</dbReference>
<proteinExistence type="predicted"/>
<feature type="domain" description="TraC-like" evidence="1">
    <location>
        <begin position="25"/>
        <end position="135"/>
    </location>
</feature>
<evidence type="ECO:0000259" key="1">
    <source>
        <dbReference type="Pfam" id="PF26593"/>
    </source>
</evidence>
<dbReference type="InterPro" id="IPR058596">
    <property type="entry name" value="TraC-like_dom"/>
</dbReference>
<dbReference type="EMBL" id="LCMG01000014">
    <property type="protein sequence ID" value="KKU32629.1"/>
    <property type="molecule type" value="Genomic_DNA"/>
</dbReference>
<name>A0A0G1PIL5_9BACT</name>
<dbReference type="AlphaFoldDB" id="A0A0G1PIL5"/>
<evidence type="ECO:0000313" key="2">
    <source>
        <dbReference type="EMBL" id="KKU32629.1"/>
    </source>
</evidence>